<dbReference type="EMBL" id="AHFL01000031">
    <property type="protein sequence ID" value="EOO64601.1"/>
    <property type="molecule type" value="Genomic_DNA"/>
</dbReference>
<reference evidence="1 2" key="1">
    <citation type="submission" date="2012-12" db="EMBL/GenBank/DDBJ databases">
        <title>The Genome Sequence of Bacillus cereus VD196.</title>
        <authorList>
            <consortium name="The Broad Institute Genome Sequencing Platform"/>
            <consortium name="The Broad Institute Genome Sequencing Center for Infectious Disease"/>
            <person name="Feldgarden M."/>
            <person name="Van der Auwera G.A."/>
            <person name="Mahillon J."/>
            <person name="Duprez V."/>
            <person name="Timmery S."/>
            <person name="Mattelet C."/>
            <person name="Dierick K."/>
            <person name="Sun M."/>
            <person name="Yu Z."/>
            <person name="Zhu L."/>
            <person name="Hu X."/>
            <person name="Shank E.B."/>
            <person name="Swiecicka I."/>
            <person name="Hansen B.M."/>
            <person name="Andrup L."/>
            <person name="Walker B."/>
            <person name="Young S.K."/>
            <person name="Zeng Q."/>
            <person name="Gargeya S."/>
            <person name="Fitzgerald M."/>
            <person name="Haas B."/>
            <person name="Abouelleil A."/>
            <person name="Alvarado L."/>
            <person name="Arachchi H.M."/>
            <person name="Berlin A.M."/>
            <person name="Chapman S.B."/>
            <person name="Dewar J."/>
            <person name="Goldberg J."/>
            <person name="Griggs A."/>
            <person name="Gujja S."/>
            <person name="Hansen M."/>
            <person name="Howarth C."/>
            <person name="Imamovic A."/>
            <person name="Larimer J."/>
            <person name="McCowan C."/>
            <person name="Murphy C."/>
            <person name="Neiman D."/>
            <person name="Pearson M."/>
            <person name="Priest M."/>
            <person name="Roberts A."/>
            <person name="Saif S."/>
            <person name="Shea T."/>
            <person name="Sisk P."/>
            <person name="Sykes S."/>
            <person name="Wortman J."/>
            <person name="Nusbaum C."/>
            <person name="Birren B."/>
        </authorList>
    </citation>
    <scope>NUCLEOTIDE SEQUENCE [LARGE SCALE GENOMIC DNA]</scope>
    <source>
        <strain evidence="1 2">VD196</strain>
    </source>
</reference>
<protein>
    <submittedName>
        <fullName evidence="1">Uncharacterized protein</fullName>
    </submittedName>
</protein>
<comment type="caution">
    <text evidence="1">The sequence shown here is derived from an EMBL/GenBank/DDBJ whole genome shotgun (WGS) entry which is preliminary data.</text>
</comment>
<gene>
    <name evidence="1" type="ORF">IKE_04141</name>
</gene>
<organism evidence="1 2">
    <name type="scientific">Bacillus cereus VD196</name>
    <dbReference type="NCBI Taxonomy" id="1053243"/>
    <lineage>
        <taxon>Bacteria</taxon>
        <taxon>Bacillati</taxon>
        <taxon>Bacillota</taxon>
        <taxon>Bacilli</taxon>
        <taxon>Bacillales</taxon>
        <taxon>Bacillaceae</taxon>
        <taxon>Bacillus</taxon>
        <taxon>Bacillus cereus group</taxon>
    </lineage>
</organism>
<accession>A0A9W5Q125</accession>
<evidence type="ECO:0000313" key="2">
    <source>
        <dbReference type="Proteomes" id="UP000014023"/>
    </source>
</evidence>
<dbReference type="Proteomes" id="UP000014023">
    <property type="component" value="Unassembled WGS sequence"/>
</dbReference>
<sequence>MFNKFLRNSRAKKICGIGALATFIGFSSLGSVSAGSYVDKYNVGSKIIEF</sequence>
<dbReference type="AlphaFoldDB" id="A0A9W5Q125"/>
<evidence type="ECO:0000313" key="1">
    <source>
        <dbReference type="EMBL" id="EOO64601.1"/>
    </source>
</evidence>
<proteinExistence type="predicted"/>
<name>A0A9W5Q125_BACCE</name>